<dbReference type="Proteomes" id="UP000008281">
    <property type="component" value="Unassembled WGS sequence"/>
</dbReference>
<keyword evidence="3" id="KW-1185">Reference proteome</keyword>
<accession>E3MXX4</accession>
<evidence type="ECO:0000313" key="3">
    <source>
        <dbReference type="Proteomes" id="UP000008281"/>
    </source>
</evidence>
<dbReference type="EMBL" id="DS268493">
    <property type="protein sequence ID" value="EFP11773.1"/>
    <property type="molecule type" value="Genomic_DNA"/>
</dbReference>
<dbReference type="FunCoup" id="E3MXX4">
    <property type="interactions" value="206"/>
</dbReference>
<evidence type="ECO:0000259" key="1">
    <source>
        <dbReference type="Pfam" id="PF25558"/>
    </source>
</evidence>
<evidence type="ECO:0000313" key="2">
    <source>
        <dbReference type="EMBL" id="EFP11773.1"/>
    </source>
</evidence>
<dbReference type="Pfam" id="PF25558">
    <property type="entry name" value="DUF7930"/>
    <property type="match status" value="1"/>
</dbReference>
<sequence>MSNGEITGLISKLEDAFAYATTELGTVFIPLAAARNKNETLLSLKDMFEYNEEIRLTVVKQPKPKNNCEFLAKTVRKAGTVASTSKRSEEIIGPLVARVTSTTDSFAFANADGYGTIFIPGDAFDKTVVRSVHNYISHKNHVIVRIKEQIERKGCKYVAIEAFKHLEPEKEEEVVVMRAIQKSEMIISHGIVLEVGPMEVHVFDEKNQAEVYCHMLTYTGGIRNAEMPKSLLEVINVNEHVMFKAKRTSDTRFDAIDWKPVENYEELEIPVKKNTSDSFQQTAPCTISMLLRSFLSRNPSAMEEYSGILHLIPDYALPDEYLMVRDSHRFEGTKWEDQ</sequence>
<feature type="domain" description="DUF7930" evidence="1">
    <location>
        <begin position="188"/>
        <end position="260"/>
    </location>
</feature>
<gene>
    <name evidence="2" type="ORF">CRE_26733</name>
</gene>
<dbReference type="InterPro" id="IPR057690">
    <property type="entry name" value="DUF7930"/>
</dbReference>
<dbReference type="HOGENOM" id="CLU_073681_0_0_1"/>
<dbReference type="STRING" id="31234.E3MXX4"/>
<dbReference type="OrthoDB" id="5789733at2759"/>
<protein>
    <recommendedName>
        <fullName evidence="1">DUF7930 domain-containing protein</fullName>
    </recommendedName>
</protein>
<organism evidence="3">
    <name type="scientific">Caenorhabditis remanei</name>
    <name type="common">Caenorhabditis vulgaris</name>
    <dbReference type="NCBI Taxonomy" id="31234"/>
    <lineage>
        <taxon>Eukaryota</taxon>
        <taxon>Metazoa</taxon>
        <taxon>Ecdysozoa</taxon>
        <taxon>Nematoda</taxon>
        <taxon>Chromadorea</taxon>
        <taxon>Rhabditida</taxon>
        <taxon>Rhabditina</taxon>
        <taxon>Rhabditomorpha</taxon>
        <taxon>Rhabditoidea</taxon>
        <taxon>Rhabditidae</taxon>
        <taxon>Peloderinae</taxon>
        <taxon>Caenorhabditis</taxon>
    </lineage>
</organism>
<reference evidence="2" key="1">
    <citation type="submission" date="2007-07" db="EMBL/GenBank/DDBJ databases">
        <title>PCAP assembly of the Caenorhabditis remanei genome.</title>
        <authorList>
            <consortium name="The Caenorhabditis remanei Sequencing Consortium"/>
            <person name="Wilson R.K."/>
        </authorList>
    </citation>
    <scope>NUCLEOTIDE SEQUENCE [LARGE SCALE GENOMIC DNA]</scope>
    <source>
        <strain evidence="2">PB4641</strain>
    </source>
</reference>
<dbReference type="OMA" id="CGCNWIA"/>
<dbReference type="AlphaFoldDB" id="E3MXX4"/>
<dbReference type="InParanoid" id="E3MXX4"/>
<proteinExistence type="predicted"/>
<name>E3MXX4_CAERE</name>
<dbReference type="eggNOG" id="ENOG502SUAU">
    <property type="taxonomic scope" value="Eukaryota"/>
</dbReference>